<feature type="signal peptide" evidence="3">
    <location>
        <begin position="1"/>
        <end position="22"/>
    </location>
</feature>
<keyword evidence="5" id="KW-1185">Reference proteome</keyword>
<dbReference type="Proteomes" id="UP000216021">
    <property type="component" value="Unassembled WGS sequence"/>
</dbReference>
<dbReference type="Pfam" id="PF01547">
    <property type="entry name" value="SBP_bac_1"/>
    <property type="match status" value="1"/>
</dbReference>
<accession>A0A1S8CLF5</accession>
<dbReference type="EMBL" id="MOXD01000004">
    <property type="protein sequence ID" value="OMQ23831.1"/>
    <property type="molecule type" value="Genomic_DNA"/>
</dbReference>
<dbReference type="AlphaFoldDB" id="A0A1S8CLF5"/>
<comment type="caution">
    <text evidence="4">The sequence shown here is derived from an EMBL/GenBank/DDBJ whole genome shotgun (WGS) entry which is preliminary data.</text>
</comment>
<protein>
    <submittedName>
        <fullName evidence="4">ABC transporter substrate-binding protein</fullName>
    </submittedName>
</protein>
<dbReference type="PANTHER" id="PTHR43649:SF14">
    <property type="entry name" value="BLR3389 PROTEIN"/>
    <property type="match status" value="1"/>
</dbReference>
<dbReference type="Gene3D" id="3.40.190.10">
    <property type="entry name" value="Periplasmic binding protein-like II"/>
    <property type="match status" value="1"/>
</dbReference>
<proteinExistence type="inferred from homology"/>
<gene>
    <name evidence="4" type="ORF">BMI79_10060</name>
</gene>
<dbReference type="STRING" id="2034155.BMI79_10060"/>
<dbReference type="OrthoDB" id="5897001at2"/>
<keyword evidence="3" id="KW-0732">Signal</keyword>
<name>A0A1S8CLF5_9GAMM</name>
<organism evidence="4 5">
    <name type="scientific">Serratia oryzae</name>
    <dbReference type="NCBI Taxonomy" id="2034155"/>
    <lineage>
        <taxon>Bacteria</taxon>
        <taxon>Pseudomonadati</taxon>
        <taxon>Pseudomonadota</taxon>
        <taxon>Gammaproteobacteria</taxon>
        <taxon>Enterobacterales</taxon>
        <taxon>Yersiniaceae</taxon>
        <taxon>Serratia</taxon>
    </lineage>
</organism>
<evidence type="ECO:0000313" key="5">
    <source>
        <dbReference type="Proteomes" id="UP000216021"/>
    </source>
</evidence>
<evidence type="ECO:0000256" key="2">
    <source>
        <dbReference type="ARBA" id="ARBA00008520"/>
    </source>
</evidence>
<dbReference type="GO" id="GO:0030313">
    <property type="term" value="C:cell envelope"/>
    <property type="evidence" value="ECO:0007669"/>
    <property type="project" value="UniProtKB-ARBA"/>
</dbReference>
<feature type="chain" id="PRO_5013001069" evidence="3">
    <location>
        <begin position="23"/>
        <end position="427"/>
    </location>
</feature>
<dbReference type="InterPro" id="IPR050490">
    <property type="entry name" value="Bact_solute-bd_prot1"/>
</dbReference>
<sequence>MNKSKILLLLTMGTILSPIAMAQTTLQYWTLLNGGDGTRMKTLVEGFNASQDEYKIETTVLNWGEPFYTKLKTASSLGSGPDMATIHLSKISGFTQTNGLEPITEAALKGARYDSNKIFPLLWQQSTVEGKSYALPIDTHALVLYYNKDIVRKAGLLDEQGKLKPIDSLEQFNTVLESVKQTGAAGLSMETSPMSYMPYRLWLSMIRQQGAQTIQNNQFVFGEAGRKAMDAMASWYSQGYATKGLDYSSSTTEFLTGHSAFMLNGVWEIPSVMDKMNNKQQALDIGVAPLPAFFNGNPAVWADSHAIAIPNNKGKPITAEKMLGIVKFATYVNEHALTWAEGGHIPAFEPAVSTETFKAMPLVNDYATATASHIIYEPDGWYSGAAGPLQAAASKYFPAALTGQLAPEKALQMFERDAGKFMNRPAR</sequence>
<reference evidence="4 5" key="1">
    <citation type="submission" date="2016-11" db="EMBL/GenBank/DDBJ databases">
        <title>Rahnella oryzae sp. nov., isolated from rice root.</title>
        <authorList>
            <person name="Zhang X.-X."/>
            <person name="Zhang J."/>
        </authorList>
    </citation>
    <scope>NUCLEOTIDE SEQUENCE [LARGE SCALE GENOMIC DNA]</scope>
    <source>
        <strain evidence="4 5">J11-6</strain>
    </source>
</reference>
<dbReference type="RefSeq" id="WP_076942039.1">
    <property type="nucleotide sequence ID" value="NZ_MOXD01000004.1"/>
</dbReference>
<evidence type="ECO:0000256" key="1">
    <source>
        <dbReference type="ARBA" id="ARBA00004418"/>
    </source>
</evidence>
<comment type="subcellular location">
    <subcellularLocation>
        <location evidence="1">Periplasm</location>
    </subcellularLocation>
</comment>
<comment type="similarity">
    <text evidence="2">Belongs to the bacterial solute-binding protein 1 family.</text>
</comment>
<dbReference type="SUPFAM" id="SSF53850">
    <property type="entry name" value="Periplasmic binding protein-like II"/>
    <property type="match status" value="1"/>
</dbReference>
<evidence type="ECO:0000256" key="3">
    <source>
        <dbReference type="SAM" id="SignalP"/>
    </source>
</evidence>
<dbReference type="PANTHER" id="PTHR43649">
    <property type="entry name" value="ARABINOSE-BINDING PROTEIN-RELATED"/>
    <property type="match status" value="1"/>
</dbReference>
<dbReference type="GO" id="GO:0042597">
    <property type="term" value="C:periplasmic space"/>
    <property type="evidence" value="ECO:0007669"/>
    <property type="project" value="UniProtKB-SubCell"/>
</dbReference>
<dbReference type="InterPro" id="IPR006059">
    <property type="entry name" value="SBP"/>
</dbReference>
<evidence type="ECO:0000313" key="4">
    <source>
        <dbReference type="EMBL" id="OMQ23831.1"/>
    </source>
</evidence>